<dbReference type="Proteomes" id="UP001180531">
    <property type="component" value="Unassembled WGS sequence"/>
</dbReference>
<dbReference type="EMBL" id="JAVRFI010000002">
    <property type="protein sequence ID" value="MDT0448261.1"/>
    <property type="molecule type" value="Genomic_DNA"/>
</dbReference>
<gene>
    <name evidence="1" type="ORF">RM609_03975</name>
</gene>
<evidence type="ECO:0000313" key="2">
    <source>
        <dbReference type="Proteomes" id="UP001180531"/>
    </source>
</evidence>
<sequence length="75" mass="8121">MNEVYGLGLPPLPSDHYALRAVVVVECLTENGLALRYMYSGTTSWGALGMVEATRIRLAGALDPEAPWEGPEEKS</sequence>
<comment type="caution">
    <text evidence="1">The sequence shown here is derived from an EMBL/GenBank/DDBJ whole genome shotgun (WGS) entry which is preliminary data.</text>
</comment>
<dbReference type="RefSeq" id="WP_311607956.1">
    <property type="nucleotide sequence ID" value="NZ_JAVRFI010000002.1"/>
</dbReference>
<proteinExistence type="predicted"/>
<organism evidence="1 2">
    <name type="scientific">Streptomyces hesseae</name>
    <dbReference type="NCBI Taxonomy" id="3075519"/>
    <lineage>
        <taxon>Bacteria</taxon>
        <taxon>Bacillati</taxon>
        <taxon>Actinomycetota</taxon>
        <taxon>Actinomycetes</taxon>
        <taxon>Kitasatosporales</taxon>
        <taxon>Streptomycetaceae</taxon>
        <taxon>Streptomyces</taxon>
    </lineage>
</organism>
<protein>
    <submittedName>
        <fullName evidence="1">Uncharacterized protein</fullName>
    </submittedName>
</protein>
<name>A0ABU2SHZ5_9ACTN</name>
<reference evidence="1" key="1">
    <citation type="submission" date="2024-05" db="EMBL/GenBank/DDBJ databases">
        <title>30 novel species of actinomycetes from the DSMZ collection.</title>
        <authorList>
            <person name="Nouioui I."/>
        </authorList>
    </citation>
    <scope>NUCLEOTIDE SEQUENCE</scope>
    <source>
        <strain evidence="1">DSM 40473</strain>
    </source>
</reference>
<keyword evidence="2" id="KW-1185">Reference proteome</keyword>
<accession>A0ABU2SHZ5</accession>
<evidence type="ECO:0000313" key="1">
    <source>
        <dbReference type="EMBL" id="MDT0448261.1"/>
    </source>
</evidence>